<reference evidence="2" key="1">
    <citation type="submission" date="2021-05" db="EMBL/GenBank/DDBJ databases">
        <authorList>
            <person name="Stam R."/>
        </authorList>
    </citation>
    <scope>NUCLEOTIDE SEQUENCE</scope>
    <source>
        <strain evidence="2">CS162</strain>
    </source>
</reference>
<dbReference type="AlphaFoldDB" id="A0A8J2I7T5"/>
<comment type="caution">
    <text evidence="2">The sequence shown here is derived from an EMBL/GenBank/DDBJ whole genome shotgun (WGS) entry which is preliminary data.</text>
</comment>
<dbReference type="RefSeq" id="XP_043172860.1">
    <property type="nucleotide sequence ID" value="XM_043316925.1"/>
</dbReference>
<accession>A0A8J2I7T5</accession>
<feature type="compositionally biased region" description="Polar residues" evidence="1">
    <location>
        <begin position="1"/>
        <end position="10"/>
    </location>
</feature>
<proteinExistence type="predicted"/>
<evidence type="ECO:0000256" key="1">
    <source>
        <dbReference type="SAM" id="MobiDB-lite"/>
    </source>
</evidence>
<dbReference type="Proteomes" id="UP000676310">
    <property type="component" value="Unassembled WGS sequence"/>
</dbReference>
<evidence type="ECO:0000313" key="3">
    <source>
        <dbReference type="Proteomes" id="UP000676310"/>
    </source>
</evidence>
<gene>
    <name evidence="2" type="ORF">ALTATR162_LOCUS9292</name>
</gene>
<feature type="region of interest" description="Disordered" evidence="1">
    <location>
        <begin position="1"/>
        <end position="68"/>
    </location>
</feature>
<dbReference type="OrthoDB" id="3694353at2759"/>
<sequence>MPSLPPTSAATPHVLKRAREEEQMEFSKRQRQNELQTPSGYPSDFASSYDRVRLSHASQPSSLPSDRVTYPAPADTYLSNSWAINTEYGASESGVYAPDLIYTNPDGQYNHGVSSQPPPFSWLSYGPPYQGYRPAPIMQALDTRGLPIPQIERNYGPYDPTEATAVTNLPHQRQQQTLKQQEIYSPQPAPFPHVSCARLLDSQQASSLRSAMGTQNHHQKNFVNSTTAAQVARKELYDEQKQWLSNAEADLKEKTITVIPAILLKQGTVGALESVKDDLVPRDVWRLRSLSTS</sequence>
<organism evidence="2 3">
    <name type="scientific">Alternaria atra</name>
    <dbReference type="NCBI Taxonomy" id="119953"/>
    <lineage>
        <taxon>Eukaryota</taxon>
        <taxon>Fungi</taxon>
        <taxon>Dikarya</taxon>
        <taxon>Ascomycota</taxon>
        <taxon>Pezizomycotina</taxon>
        <taxon>Dothideomycetes</taxon>
        <taxon>Pleosporomycetidae</taxon>
        <taxon>Pleosporales</taxon>
        <taxon>Pleosporineae</taxon>
        <taxon>Pleosporaceae</taxon>
        <taxon>Alternaria</taxon>
        <taxon>Alternaria sect. Ulocladioides</taxon>
    </lineage>
</organism>
<protein>
    <submittedName>
        <fullName evidence="2">Uncharacterized protein</fullName>
    </submittedName>
</protein>
<feature type="compositionally biased region" description="Basic and acidic residues" evidence="1">
    <location>
        <begin position="17"/>
        <end position="32"/>
    </location>
</feature>
<dbReference type="GeneID" id="67021497"/>
<name>A0A8J2I7T5_9PLEO</name>
<evidence type="ECO:0000313" key="2">
    <source>
        <dbReference type="EMBL" id="CAG5179467.1"/>
    </source>
</evidence>
<keyword evidence="3" id="KW-1185">Reference proteome</keyword>
<dbReference type="EMBL" id="CAJRGZ010000023">
    <property type="protein sequence ID" value="CAG5179467.1"/>
    <property type="molecule type" value="Genomic_DNA"/>
</dbReference>